<feature type="domain" description="Methyl-accepting transducer" evidence="8">
    <location>
        <begin position="276"/>
        <end position="547"/>
    </location>
</feature>
<evidence type="ECO:0000313" key="10">
    <source>
        <dbReference type="EMBL" id="MBU9710242.1"/>
    </source>
</evidence>
<organism evidence="10 11">
    <name type="scientific">Evansella tamaricis</name>
    <dbReference type="NCBI Taxonomy" id="2069301"/>
    <lineage>
        <taxon>Bacteria</taxon>
        <taxon>Bacillati</taxon>
        <taxon>Bacillota</taxon>
        <taxon>Bacilli</taxon>
        <taxon>Bacillales</taxon>
        <taxon>Bacillaceae</taxon>
        <taxon>Evansella</taxon>
    </lineage>
</organism>
<evidence type="ECO:0000256" key="4">
    <source>
        <dbReference type="ARBA" id="ARBA00023224"/>
    </source>
</evidence>
<keyword evidence="3 7" id="KW-0472">Membrane</keyword>
<dbReference type="RefSeq" id="WP_217064136.1">
    <property type="nucleotide sequence ID" value="NZ_JAHQCS010000011.1"/>
</dbReference>
<evidence type="ECO:0000259" key="8">
    <source>
        <dbReference type="PROSITE" id="PS50111"/>
    </source>
</evidence>
<keyword evidence="2" id="KW-1003">Cell membrane</keyword>
<dbReference type="InterPro" id="IPR003660">
    <property type="entry name" value="HAMP_dom"/>
</dbReference>
<dbReference type="Pfam" id="PF00015">
    <property type="entry name" value="MCPsignal"/>
    <property type="match status" value="1"/>
</dbReference>
<name>A0ABS6JBM3_9BACI</name>
<evidence type="ECO:0000313" key="11">
    <source>
        <dbReference type="Proteomes" id="UP000784880"/>
    </source>
</evidence>
<reference evidence="10 11" key="1">
    <citation type="submission" date="2021-06" db="EMBL/GenBank/DDBJ databases">
        <title>Bacillus sp. RD4P76, an endophyte from a halophyte.</title>
        <authorList>
            <person name="Sun J.-Q."/>
        </authorList>
    </citation>
    <scope>NUCLEOTIDE SEQUENCE [LARGE SCALE GENOMIC DNA]</scope>
    <source>
        <strain evidence="10 11">CGMCC 1.15917</strain>
    </source>
</reference>
<evidence type="ECO:0000259" key="9">
    <source>
        <dbReference type="PROSITE" id="PS50885"/>
    </source>
</evidence>
<dbReference type="EMBL" id="JAHQCS010000011">
    <property type="protein sequence ID" value="MBU9710242.1"/>
    <property type="molecule type" value="Genomic_DNA"/>
</dbReference>
<dbReference type="PANTHER" id="PTHR32089">
    <property type="entry name" value="METHYL-ACCEPTING CHEMOTAXIS PROTEIN MCPB"/>
    <property type="match status" value="1"/>
</dbReference>
<accession>A0ABS6JBM3</accession>
<dbReference type="PANTHER" id="PTHR32089:SF112">
    <property type="entry name" value="LYSOZYME-LIKE PROTEIN-RELATED"/>
    <property type="match status" value="1"/>
</dbReference>
<gene>
    <name evidence="10" type="ORF">KS419_00500</name>
</gene>
<comment type="similarity">
    <text evidence="5">Belongs to the methyl-accepting chemotaxis (MCP) protein family.</text>
</comment>
<dbReference type="CDD" id="cd06225">
    <property type="entry name" value="HAMP"/>
    <property type="match status" value="1"/>
</dbReference>
<comment type="subcellular location">
    <subcellularLocation>
        <location evidence="1">Cell membrane</location>
    </subcellularLocation>
</comment>
<dbReference type="PROSITE" id="PS50885">
    <property type="entry name" value="HAMP"/>
    <property type="match status" value="1"/>
</dbReference>
<proteinExistence type="inferred from homology"/>
<dbReference type="InterPro" id="IPR004089">
    <property type="entry name" value="MCPsignal_dom"/>
</dbReference>
<dbReference type="SMART" id="SM00304">
    <property type="entry name" value="HAMP"/>
    <property type="match status" value="1"/>
</dbReference>
<evidence type="ECO:0000256" key="7">
    <source>
        <dbReference type="SAM" id="Phobius"/>
    </source>
</evidence>
<dbReference type="Pfam" id="PF00672">
    <property type="entry name" value="HAMP"/>
    <property type="match status" value="1"/>
</dbReference>
<evidence type="ECO:0000256" key="5">
    <source>
        <dbReference type="ARBA" id="ARBA00029447"/>
    </source>
</evidence>
<evidence type="ECO:0000256" key="1">
    <source>
        <dbReference type="ARBA" id="ARBA00004236"/>
    </source>
</evidence>
<protein>
    <submittedName>
        <fullName evidence="10">HAMP domain-containing protein</fullName>
    </submittedName>
</protein>
<dbReference type="SMART" id="SM00283">
    <property type="entry name" value="MA"/>
    <property type="match status" value="1"/>
</dbReference>
<keyword evidence="7" id="KW-0812">Transmembrane</keyword>
<feature type="transmembrane region" description="Helical" evidence="7">
    <location>
        <begin position="183"/>
        <end position="202"/>
    </location>
</feature>
<feature type="domain" description="HAMP" evidence="9">
    <location>
        <begin position="203"/>
        <end position="257"/>
    </location>
</feature>
<dbReference type="PROSITE" id="PS50111">
    <property type="entry name" value="CHEMOTAXIS_TRANSDUC_2"/>
    <property type="match status" value="1"/>
</dbReference>
<comment type="caution">
    <text evidence="10">The sequence shown here is derived from an EMBL/GenBank/DDBJ whole genome shotgun (WGS) entry which is preliminary data.</text>
</comment>
<dbReference type="Proteomes" id="UP000784880">
    <property type="component" value="Unassembled WGS sequence"/>
</dbReference>
<evidence type="ECO:0000256" key="2">
    <source>
        <dbReference type="ARBA" id="ARBA00022475"/>
    </source>
</evidence>
<dbReference type="CDD" id="cd11386">
    <property type="entry name" value="MCP_signal"/>
    <property type="match status" value="1"/>
</dbReference>
<sequence>MNISFGKKLVIGCAIVFLCGISAALILLGSLKEIRTSFVQFANEDVALLELAQQLRFEDLLLMDTVKGVILTPQDTELYDTYAQTSESIKENIEEVLSLVSEEEHLLLGPLEQYHETLFDMEELRHLATRQPVVLRQMYSEEYRVVREEFALVLHEFVTIQEIRMREKEEELNAYVSLQQTTSISIIIFSTLLGAILIYFLLRVIKKPIRQVTNKLEELTNREGDLSSGLPVTADDEIGNLTTAFNEMLGSFRGMLYQVKETTEQIATSSEELTKSSDDTALASNQIAVASQQTLGNSREQLQAVEKAESYSTSMTRELEQISIKGNKMADSAKTSSSLAENGKDTLEKVVDKMKDIEESVGRTASIINELGNRSAEIGRMSSIITGIAEQTNLLSLNAAIEAARAGEHGKGFAVVADEVRLLADKSKESAVTIEKTIVQINEETGKAVHSMKEDVRNVNQGMGIALEAKEVFQQIQYSIVELEQEADQVSLFVLKVNKMSKEIDSLFSQVKRSAKETNRSSQDVSASTQEQLATVEEIASSAKNLSQIAEELKIYMGKFVLDKEESLGKP</sequence>
<keyword evidence="4 6" id="KW-0807">Transducer</keyword>
<evidence type="ECO:0000256" key="6">
    <source>
        <dbReference type="PROSITE-ProRule" id="PRU00284"/>
    </source>
</evidence>
<keyword evidence="7" id="KW-1133">Transmembrane helix</keyword>
<evidence type="ECO:0000256" key="3">
    <source>
        <dbReference type="ARBA" id="ARBA00023136"/>
    </source>
</evidence>
<keyword evidence="11" id="KW-1185">Reference proteome</keyword>